<evidence type="ECO:0000313" key="3">
    <source>
        <dbReference type="Proteomes" id="UP000316213"/>
    </source>
</evidence>
<sequence length="277" mass="31030">MNTPRTSNPESPPNQATVFPEVVFLGTGTSVGIPALGCDCEVCTSTDPRNNRTRCAILFRLPAGNLLVDTPPDLRTQLLREKIPLIHAVLFTHEHTDHLFGLDDLRLFPFRLGHGVPLYCESHVERRIRKVYDYAFSDREATHPGSTPQLDFVTITGTPFEVLGIEVIPIPLKHGPYFDVLGFRIGDFAYCTDTNEVPESSIELLRGVKTLVIDALRYQPHPTHFSVDEAIEVIRKVQPQEAYLTHICHDLNHPVADAELPEGIHLAYDGLRLPMNL</sequence>
<dbReference type="PANTHER" id="PTHR42663:SF6">
    <property type="entry name" value="HYDROLASE C777.06C-RELATED"/>
    <property type="match status" value="1"/>
</dbReference>
<evidence type="ECO:0000313" key="2">
    <source>
        <dbReference type="EMBL" id="TWU01507.1"/>
    </source>
</evidence>
<dbReference type="InterPro" id="IPR036866">
    <property type="entry name" value="RibonucZ/Hydroxyglut_hydro"/>
</dbReference>
<dbReference type="SUPFAM" id="SSF56281">
    <property type="entry name" value="Metallo-hydrolase/oxidoreductase"/>
    <property type="match status" value="1"/>
</dbReference>
<dbReference type="EMBL" id="SJPM01000002">
    <property type="protein sequence ID" value="TWU01507.1"/>
    <property type="molecule type" value="Genomic_DNA"/>
</dbReference>
<keyword evidence="3" id="KW-1185">Reference proteome</keyword>
<feature type="domain" description="Metallo-beta-lactamase" evidence="1">
    <location>
        <begin position="65"/>
        <end position="247"/>
    </location>
</feature>
<dbReference type="OrthoDB" id="9800940at2"/>
<dbReference type="AlphaFoldDB" id="A0A5C6APQ4"/>
<dbReference type="PANTHER" id="PTHR42663">
    <property type="entry name" value="HYDROLASE C777.06C-RELATED-RELATED"/>
    <property type="match status" value="1"/>
</dbReference>
<accession>A0A5C6APQ4</accession>
<reference evidence="2 3" key="1">
    <citation type="submission" date="2019-02" db="EMBL/GenBank/DDBJ databases">
        <title>Deep-cultivation of Planctomycetes and their phenomic and genomic characterization uncovers novel biology.</title>
        <authorList>
            <person name="Wiegand S."/>
            <person name="Jogler M."/>
            <person name="Boedeker C."/>
            <person name="Pinto D."/>
            <person name="Vollmers J."/>
            <person name="Rivas-Marin E."/>
            <person name="Kohn T."/>
            <person name="Peeters S.H."/>
            <person name="Heuer A."/>
            <person name="Rast P."/>
            <person name="Oberbeckmann S."/>
            <person name="Bunk B."/>
            <person name="Jeske O."/>
            <person name="Meyerdierks A."/>
            <person name="Storesund J.E."/>
            <person name="Kallscheuer N."/>
            <person name="Luecker S."/>
            <person name="Lage O.M."/>
            <person name="Pohl T."/>
            <person name="Merkel B.J."/>
            <person name="Hornburger P."/>
            <person name="Mueller R.-W."/>
            <person name="Bruemmer F."/>
            <person name="Labrenz M."/>
            <person name="Spormann A.M."/>
            <person name="Op Den Camp H."/>
            <person name="Overmann J."/>
            <person name="Amann R."/>
            <person name="Jetten M.S.M."/>
            <person name="Mascher T."/>
            <person name="Medema M.H."/>
            <person name="Devos D.P."/>
            <person name="Kaster A.-K."/>
            <person name="Ovreas L."/>
            <person name="Rohde M."/>
            <person name="Galperin M.Y."/>
            <person name="Jogler C."/>
        </authorList>
    </citation>
    <scope>NUCLEOTIDE SEQUENCE [LARGE SCALE GENOMIC DNA]</scope>
    <source>
        <strain evidence="2 3">Pla100</strain>
    </source>
</reference>
<organism evidence="2 3">
    <name type="scientific">Neorhodopirellula pilleata</name>
    <dbReference type="NCBI Taxonomy" id="2714738"/>
    <lineage>
        <taxon>Bacteria</taxon>
        <taxon>Pseudomonadati</taxon>
        <taxon>Planctomycetota</taxon>
        <taxon>Planctomycetia</taxon>
        <taxon>Pirellulales</taxon>
        <taxon>Pirellulaceae</taxon>
        <taxon>Neorhodopirellula</taxon>
    </lineage>
</organism>
<gene>
    <name evidence="2" type="primary">phnP</name>
    <name evidence="2" type="ORF">Pla100_12420</name>
</gene>
<protein>
    <submittedName>
        <fullName evidence="2">Phosphoribosyl 1,2-cyclic phosphodiesterase</fullName>
        <ecNumber evidence="2">3.1.4.55</ecNumber>
    </submittedName>
</protein>
<dbReference type="EC" id="3.1.4.55" evidence="2"/>
<dbReference type="GO" id="GO:0103043">
    <property type="term" value="F:phosphoribosyl 1,2-cyclic phosphate phosphodiesterase activity"/>
    <property type="evidence" value="ECO:0007669"/>
    <property type="project" value="UniProtKB-EC"/>
</dbReference>
<dbReference type="Pfam" id="PF12706">
    <property type="entry name" value="Lactamase_B_2"/>
    <property type="match status" value="1"/>
</dbReference>
<keyword evidence="2" id="KW-0378">Hydrolase</keyword>
<proteinExistence type="predicted"/>
<name>A0A5C6APQ4_9BACT</name>
<comment type="caution">
    <text evidence="2">The sequence shown here is derived from an EMBL/GenBank/DDBJ whole genome shotgun (WGS) entry which is preliminary data.</text>
</comment>
<evidence type="ECO:0000259" key="1">
    <source>
        <dbReference type="Pfam" id="PF12706"/>
    </source>
</evidence>
<dbReference type="RefSeq" id="WP_146576793.1">
    <property type="nucleotide sequence ID" value="NZ_SJPM01000002.1"/>
</dbReference>
<dbReference type="Proteomes" id="UP000316213">
    <property type="component" value="Unassembled WGS sequence"/>
</dbReference>
<dbReference type="InterPro" id="IPR001279">
    <property type="entry name" value="Metallo-B-lactamas"/>
</dbReference>
<dbReference type="Gene3D" id="3.60.15.10">
    <property type="entry name" value="Ribonuclease Z/Hydroxyacylglutathione hydrolase-like"/>
    <property type="match status" value="1"/>
</dbReference>
<dbReference type="CDD" id="cd16279">
    <property type="entry name" value="metallo-hydrolase-like_MBL-fold"/>
    <property type="match status" value="1"/>
</dbReference>